<evidence type="ECO:0000256" key="1">
    <source>
        <dbReference type="SAM" id="MobiDB-lite"/>
    </source>
</evidence>
<dbReference type="KEGG" id="kbi:30209504"/>
<reference evidence="2" key="1">
    <citation type="submission" date="2013-07" db="EMBL/GenBank/DDBJ databases">
        <authorList>
            <consortium name="The Broad Institute Genome Sequencing Platform"/>
            <person name="Cuomo C."/>
            <person name="Litvintseva A."/>
            <person name="Chen Y."/>
            <person name="Heitman J."/>
            <person name="Sun S."/>
            <person name="Springer D."/>
            <person name="Dromer F."/>
            <person name="Young S.K."/>
            <person name="Zeng Q."/>
            <person name="Gargeya S."/>
            <person name="Fitzgerald M."/>
            <person name="Abouelleil A."/>
            <person name="Alvarado L."/>
            <person name="Berlin A.M."/>
            <person name="Chapman S.B."/>
            <person name="Dewar J."/>
            <person name="Goldberg J."/>
            <person name="Griggs A."/>
            <person name="Gujja S."/>
            <person name="Hansen M."/>
            <person name="Howarth C."/>
            <person name="Imamovic A."/>
            <person name="Larimer J."/>
            <person name="McCowan C."/>
            <person name="Murphy C."/>
            <person name="Pearson M."/>
            <person name="Priest M."/>
            <person name="Roberts A."/>
            <person name="Saif S."/>
            <person name="Shea T."/>
            <person name="Sykes S."/>
            <person name="Wortman J."/>
            <person name="Nusbaum C."/>
            <person name="Birren B."/>
        </authorList>
    </citation>
    <scope>NUCLEOTIDE SEQUENCE</scope>
    <source>
        <strain evidence="2">CBS 10118</strain>
    </source>
</reference>
<dbReference type="Proteomes" id="UP000092730">
    <property type="component" value="Chromosome 4"/>
</dbReference>
<dbReference type="RefSeq" id="XP_065726249.1">
    <property type="nucleotide sequence ID" value="XM_065870177.1"/>
</dbReference>
<protein>
    <recommendedName>
        <fullName evidence="4">Myb-like domain-containing protein</fullName>
    </recommendedName>
</protein>
<keyword evidence="3" id="KW-1185">Reference proteome</keyword>
<feature type="region of interest" description="Disordered" evidence="1">
    <location>
        <begin position="1"/>
        <end position="51"/>
    </location>
</feature>
<evidence type="ECO:0000313" key="3">
    <source>
        <dbReference type="Proteomes" id="UP000092730"/>
    </source>
</evidence>
<dbReference type="EMBL" id="CP144544">
    <property type="protein sequence ID" value="WVW83958.1"/>
    <property type="molecule type" value="Genomic_DNA"/>
</dbReference>
<organism evidence="2 3">
    <name type="scientific">Kwoniella bestiolae CBS 10118</name>
    <dbReference type="NCBI Taxonomy" id="1296100"/>
    <lineage>
        <taxon>Eukaryota</taxon>
        <taxon>Fungi</taxon>
        <taxon>Dikarya</taxon>
        <taxon>Basidiomycota</taxon>
        <taxon>Agaricomycotina</taxon>
        <taxon>Tremellomycetes</taxon>
        <taxon>Tremellales</taxon>
        <taxon>Cryptococcaceae</taxon>
        <taxon>Kwoniella</taxon>
    </lineage>
</organism>
<reference evidence="2" key="2">
    <citation type="submission" date="2024-02" db="EMBL/GenBank/DDBJ databases">
        <title>Comparative genomics of Cryptococcus and Kwoniella reveals pathogenesis evolution and contrasting modes of karyotype evolution via chromosome fusion or intercentromeric recombination.</title>
        <authorList>
            <person name="Coelho M.A."/>
            <person name="David-Palma M."/>
            <person name="Shea T."/>
            <person name="Bowers K."/>
            <person name="McGinley-Smith S."/>
            <person name="Mohammad A.W."/>
            <person name="Gnirke A."/>
            <person name="Yurkov A.M."/>
            <person name="Nowrousian M."/>
            <person name="Sun S."/>
            <person name="Cuomo C.A."/>
            <person name="Heitman J."/>
        </authorList>
    </citation>
    <scope>NUCLEOTIDE SEQUENCE</scope>
    <source>
        <strain evidence="2">CBS 10118</strain>
    </source>
</reference>
<name>A0AAJ8KAW4_9TREE</name>
<gene>
    <name evidence="2" type="ORF">I302_105981</name>
</gene>
<accession>A0AAJ8KAW4</accession>
<sequence length="102" mass="11433">MPAVKRESSSTPSLDSDLINLTTPSTPKKAKPSPKKEKGSPNKPKQIKQPWTEQEDTIFVELIEEVLKESLYAKVKVDGRLQRESPAVRAHLIALMNKLKRG</sequence>
<evidence type="ECO:0008006" key="4">
    <source>
        <dbReference type="Google" id="ProtNLM"/>
    </source>
</evidence>
<evidence type="ECO:0000313" key="2">
    <source>
        <dbReference type="EMBL" id="WVW83958.1"/>
    </source>
</evidence>
<dbReference type="GeneID" id="30209504"/>
<dbReference type="AlphaFoldDB" id="A0AAJ8KAW4"/>
<proteinExistence type="predicted"/>